<evidence type="ECO:0000313" key="3">
    <source>
        <dbReference type="EMBL" id="CAB4832404.1"/>
    </source>
</evidence>
<evidence type="ECO:0000313" key="2">
    <source>
        <dbReference type="EMBL" id="CAB4766014.1"/>
    </source>
</evidence>
<dbReference type="EMBL" id="CAFABA010000065">
    <property type="protein sequence ID" value="CAB4832404.1"/>
    <property type="molecule type" value="Genomic_DNA"/>
</dbReference>
<accession>A0A6J6V327</accession>
<dbReference type="EMBL" id="CAEZYR010000142">
    <property type="protein sequence ID" value="CAB4766014.1"/>
    <property type="molecule type" value="Genomic_DNA"/>
</dbReference>
<dbReference type="AlphaFoldDB" id="A0A6J6V327"/>
<evidence type="ECO:0000259" key="1">
    <source>
        <dbReference type="Pfam" id="PF07883"/>
    </source>
</evidence>
<dbReference type="InterPro" id="IPR014710">
    <property type="entry name" value="RmlC-like_jellyroll"/>
</dbReference>
<dbReference type="EMBL" id="CAFBOS010000003">
    <property type="protein sequence ID" value="CAB4976517.1"/>
    <property type="molecule type" value="Genomic_DNA"/>
</dbReference>
<gene>
    <name evidence="2" type="ORF">UFOPK2754_02783</name>
    <name evidence="3" type="ORF">UFOPK3139_01647</name>
    <name evidence="4" type="ORF">UFOPK3543_01511</name>
    <name evidence="5" type="ORF">UFOPK3967_00084</name>
</gene>
<dbReference type="Gene3D" id="2.60.120.10">
    <property type="entry name" value="Jelly Rolls"/>
    <property type="match status" value="1"/>
</dbReference>
<sequence length="136" mass="14592">MSDGPVPAAQLGVVRPFERIEWVDEAKFGRVSADVAKAASEAGALRKFMSRGEEGLYVQYSTLPADFHIAPHTHDKGEVLYILRGSCTVEPSGEVLGPNDSAVVPPNNEYGLRAGTEGMDFLTIRNGDAVVAFEKA</sequence>
<evidence type="ECO:0000313" key="5">
    <source>
        <dbReference type="EMBL" id="CAB4976517.1"/>
    </source>
</evidence>
<dbReference type="SUPFAM" id="SSF51182">
    <property type="entry name" value="RmlC-like cupins"/>
    <property type="match status" value="1"/>
</dbReference>
<feature type="domain" description="Cupin type-2" evidence="1">
    <location>
        <begin position="64"/>
        <end position="122"/>
    </location>
</feature>
<protein>
    <submittedName>
        <fullName evidence="2">Unannotated protein</fullName>
    </submittedName>
</protein>
<proteinExistence type="predicted"/>
<dbReference type="InterPro" id="IPR013096">
    <property type="entry name" value="Cupin_2"/>
</dbReference>
<dbReference type="InterPro" id="IPR011051">
    <property type="entry name" value="RmlC_Cupin_sf"/>
</dbReference>
<name>A0A6J6V327_9ZZZZ</name>
<organism evidence="2">
    <name type="scientific">freshwater metagenome</name>
    <dbReference type="NCBI Taxonomy" id="449393"/>
    <lineage>
        <taxon>unclassified sequences</taxon>
        <taxon>metagenomes</taxon>
        <taxon>ecological metagenomes</taxon>
    </lineage>
</organism>
<dbReference type="Pfam" id="PF07883">
    <property type="entry name" value="Cupin_2"/>
    <property type="match status" value="1"/>
</dbReference>
<dbReference type="EMBL" id="CAFBMH010000052">
    <property type="protein sequence ID" value="CAB4911167.1"/>
    <property type="molecule type" value="Genomic_DNA"/>
</dbReference>
<evidence type="ECO:0000313" key="4">
    <source>
        <dbReference type="EMBL" id="CAB4911167.1"/>
    </source>
</evidence>
<reference evidence="2" key="1">
    <citation type="submission" date="2020-05" db="EMBL/GenBank/DDBJ databases">
        <authorList>
            <person name="Chiriac C."/>
            <person name="Salcher M."/>
            <person name="Ghai R."/>
            <person name="Kavagutti S V."/>
        </authorList>
    </citation>
    <scope>NUCLEOTIDE SEQUENCE</scope>
</reference>